<evidence type="ECO:0000256" key="3">
    <source>
        <dbReference type="ARBA" id="ARBA00022723"/>
    </source>
</evidence>
<dbReference type="InterPro" id="IPR004108">
    <property type="entry name" value="Fe_hydrogenase_lsu_C"/>
</dbReference>
<evidence type="ECO:0000256" key="1">
    <source>
        <dbReference type="ARBA" id="ARBA00022448"/>
    </source>
</evidence>
<dbReference type="InterPro" id="IPR009016">
    <property type="entry name" value="Fe_hydrogenase"/>
</dbReference>
<organism evidence="8 9">
    <name type="scientific">Candidatus Avelusimicrobium gallicola</name>
    <dbReference type="NCBI Taxonomy" id="2562704"/>
    <lineage>
        <taxon>Bacteria</taxon>
        <taxon>Pseudomonadati</taxon>
        <taxon>Elusimicrobiota</taxon>
        <taxon>Elusimicrobia</taxon>
        <taxon>Elusimicrobiales</taxon>
        <taxon>Elusimicrobiaceae</taxon>
        <taxon>Candidatus Avelusimicrobium</taxon>
    </lineage>
</organism>
<evidence type="ECO:0000313" key="9">
    <source>
        <dbReference type="Proteomes" id="UP000196368"/>
    </source>
</evidence>
<dbReference type="InterPro" id="IPR017896">
    <property type="entry name" value="4Fe4S_Fe-S-bd"/>
</dbReference>
<keyword evidence="4" id="KW-0249">Electron transport</keyword>
<evidence type="ECO:0000256" key="2">
    <source>
        <dbReference type="ARBA" id="ARBA00022485"/>
    </source>
</evidence>
<evidence type="ECO:0000256" key="4">
    <source>
        <dbReference type="ARBA" id="ARBA00022982"/>
    </source>
</evidence>
<dbReference type="InterPro" id="IPR050294">
    <property type="entry name" value="RnfB_subfamily"/>
</dbReference>
<dbReference type="RefSeq" id="WP_087286974.1">
    <property type="nucleotide sequence ID" value="NZ_NFJD01000001.1"/>
</dbReference>
<dbReference type="AlphaFoldDB" id="A0A1Y4DED3"/>
<dbReference type="GO" id="GO:0051539">
    <property type="term" value="F:4 iron, 4 sulfur cluster binding"/>
    <property type="evidence" value="ECO:0007669"/>
    <property type="project" value="UniProtKB-KW"/>
</dbReference>
<sequence>MNTSDNKAVYFKREALKKVVEAFDKGTLEKNAYRIPFEVIPPDSKSAVRCCIYKERAVFRARTLAAMGCSVEKDDEATSLNDYAKQALLRKAVPEVPLTVMDIACKGCVKARHIVTDACQGCLARPCQQACKFGAISFSDGRSHIDPDKCKNCGQCKAVCPYNAITYVPVPCEQSCPVNAIHKGENGFAQIDFDKCISCGHCMDACPFGAIMERSQLIDILGQIQSHNKVCAMIAPSIVGQFDCTLPQLMTAIKKAGFDKVTEVAEGADITTANEARELVERLEKGARFMTTSCCAAWIQAVKKHLPALKEFVSETKTPAGYTAEIEKKNGFVTVFVGPCVSKRVEGMEDPNIDFVMTYEELGAMLDAKGIDPSKCEETPLDPKISGEARYYGVTGGVAQAVENAIAGKRPFKKMAINGLDKKTMMLLNAYAKGAGDFQLLEVMSCKGGCIGGPCTLRKQAAVIKPIKDLVAQSPKVPCALDEKKETK</sequence>
<keyword evidence="9" id="KW-1185">Reference proteome</keyword>
<dbReference type="GO" id="GO:0046872">
    <property type="term" value="F:metal ion binding"/>
    <property type="evidence" value="ECO:0007669"/>
    <property type="project" value="UniProtKB-KW"/>
</dbReference>
<gene>
    <name evidence="8" type="ORF">B5F75_01705</name>
</gene>
<keyword evidence="1" id="KW-0813">Transport</keyword>
<comment type="caution">
    <text evidence="8">The sequence shown here is derived from an EMBL/GenBank/DDBJ whole genome shotgun (WGS) entry which is preliminary data.</text>
</comment>
<feature type="domain" description="4Fe-4S ferredoxin-type" evidence="7">
    <location>
        <begin position="141"/>
        <end position="170"/>
    </location>
</feature>
<dbReference type="PROSITE" id="PS51379">
    <property type="entry name" value="4FE4S_FER_2"/>
    <property type="match status" value="3"/>
</dbReference>
<dbReference type="InterPro" id="IPR017900">
    <property type="entry name" value="4Fe4S_Fe_S_CS"/>
</dbReference>
<keyword evidence="6" id="KW-0411">Iron-sulfur</keyword>
<dbReference type="PANTHER" id="PTHR42859">
    <property type="entry name" value="OXIDOREDUCTASE"/>
    <property type="match status" value="1"/>
</dbReference>
<proteinExistence type="predicted"/>
<dbReference type="EMBL" id="NFJD01000001">
    <property type="protein sequence ID" value="OUO57513.1"/>
    <property type="molecule type" value="Genomic_DNA"/>
</dbReference>
<dbReference type="SUPFAM" id="SSF53920">
    <property type="entry name" value="Fe-only hydrogenase"/>
    <property type="match status" value="1"/>
</dbReference>
<keyword evidence="5" id="KW-0408">Iron</keyword>
<feature type="domain" description="4Fe-4S ferredoxin-type" evidence="7">
    <location>
        <begin position="187"/>
        <end position="216"/>
    </location>
</feature>
<dbReference type="PANTHER" id="PTHR42859:SF10">
    <property type="entry name" value="DIMETHYLSULFOXIDE REDUCTASE CHAIN B"/>
    <property type="match status" value="1"/>
</dbReference>
<evidence type="ECO:0000256" key="5">
    <source>
        <dbReference type="ARBA" id="ARBA00023004"/>
    </source>
</evidence>
<dbReference type="Proteomes" id="UP000196368">
    <property type="component" value="Unassembled WGS sequence"/>
</dbReference>
<reference evidence="9" key="1">
    <citation type="submission" date="2017-04" db="EMBL/GenBank/DDBJ databases">
        <title>Function of individual gut microbiota members based on whole genome sequencing of pure cultures obtained from chicken caecum.</title>
        <authorList>
            <person name="Medvecky M."/>
            <person name="Cejkova D."/>
            <person name="Polansky O."/>
            <person name="Karasova D."/>
            <person name="Kubasova T."/>
            <person name="Cizek A."/>
            <person name="Rychlik I."/>
        </authorList>
    </citation>
    <scope>NUCLEOTIDE SEQUENCE [LARGE SCALE GENOMIC DNA]</scope>
    <source>
        <strain evidence="9">An273</strain>
    </source>
</reference>
<dbReference type="SUPFAM" id="SSF54862">
    <property type="entry name" value="4Fe-4S ferredoxins"/>
    <property type="match status" value="1"/>
</dbReference>
<keyword evidence="3" id="KW-0479">Metal-binding</keyword>
<keyword evidence="2" id="KW-0004">4Fe-4S</keyword>
<dbReference type="Pfam" id="PF00037">
    <property type="entry name" value="Fer4"/>
    <property type="match status" value="2"/>
</dbReference>
<accession>A0A1Y4DED3</accession>
<name>A0A1Y4DED3_9BACT</name>
<dbReference type="OrthoDB" id="9798098at2"/>
<evidence type="ECO:0000313" key="8">
    <source>
        <dbReference type="EMBL" id="OUO57513.1"/>
    </source>
</evidence>
<dbReference type="Gene3D" id="3.30.70.20">
    <property type="match status" value="2"/>
</dbReference>
<dbReference type="NCBIfam" id="TIGR04105">
    <property type="entry name" value="FeFe_hydrog_B1"/>
    <property type="match status" value="1"/>
</dbReference>
<dbReference type="Gene3D" id="3.40.950.10">
    <property type="entry name" value="Fe-only Hydrogenase (Larger Subunit), Chain L, domain 3"/>
    <property type="match status" value="1"/>
</dbReference>
<evidence type="ECO:0000256" key="6">
    <source>
        <dbReference type="ARBA" id="ARBA00023014"/>
    </source>
</evidence>
<dbReference type="InterPro" id="IPR027631">
    <property type="entry name" value="Mono_FeFe_hydrog"/>
</dbReference>
<dbReference type="Pfam" id="PF02906">
    <property type="entry name" value="Fe_hyd_lg_C"/>
    <property type="match status" value="1"/>
</dbReference>
<evidence type="ECO:0000259" key="7">
    <source>
        <dbReference type="PROSITE" id="PS51379"/>
    </source>
</evidence>
<dbReference type="CDD" id="cd10549">
    <property type="entry name" value="MtMvhB_like"/>
    <property type="match status" value="1"/>
</dbReference>
<protein>
    <recommendedName>
        <fullName evidence="7">4Fe-4S ferredoxin-type domain-containing protein</fullName>
    </recommendedName>
</protein>
<dbReference type="PROSITE" id="PS00198">
    <property type="entry name" value="4FE4S_FER_1"/>
    <property type="match status" value="2"/>
</dbReference>
<feature type="domain" description="4Fe-4S ferredoxin-type" evidence="7">
    <location>
        <begin position="110"/>
        <end position="140"/>
    </location>
</feature>